<accession>A0ABW2D032</accession>
<dbReference type="PANTHER" id="PTHR48228:SF5">
    <property type="entry name" value="ALPHA-METHYLACYL-COA RACEMASE"/>
    <property type="match status" value="1"/>
</dbReference>
<dbReference type="EMBL" id="JBHSXS010000067">
    <property type="protein sequence ID" value="MFC6887052.1"/>
    <property type="molecule type" value="Genomic_DNA"/>
</dbReference>
<keyword evidence="3" id="KW-1185">Reference proteome</keyword>
<feature type="region of interest" description="Disordered" evidence="1">
    <location>
        <begin position="241"/>
        <end position="274"/>
    </location>
</feature>
<evidence type="ECO:0000313" key="2">
    <source>
        <dbReference type="EMBL" id="MFC6887052.1"/>
    </source>
</evidence>
<sequence>MALEVVGAAGRDSLRAVLAGAAVSPRGRPVRAVDTCAAHLAWLGAVRSPEPAVGCLIGGPDGADGEATAQAVTGLMAVHGRDRGVPRRLGLDAVSVATGVVAAQGVLAALIARSRGRDVRGVEVSALDAGLFLLNHHVTIATSGGDFPPHESGPAPGPPFATADGRWVEVEALSPEHWMAFWGRLGVVRKDIVGRAWLPYVLRYLAGRCALPAELHEATRRSTLAELRGAAESSGVALCPLRTETPVNGGPEAAPPWTISPHPEMPGAAPPAFSASRPVADDAPLSGLRVVEATSRMQGPLAGLLLRMLGAEVVKVEPPGGDFGRGSRPLAGTTGAAYLAYNRGKSVVEIDYKSPAGRAEIADLAATADVFLHNWRPGRAGKLGLDAGSLRRRNPRLVYAGASGWGGEPEPPSPIAGDYLVQAYAGCGERLNPPGEPPFPTRATIVDATGGLLACEGVLAGLYLRERTGRGSAVETSLLAGARALRAAAPENLLGWDVLDGPLETVDGHLVVDAPDPAARRRLQQACGLDAGATGAVAAERIADRLRELPAAVWEERLRDAGVPAARVCADPRELPDDPRVKGRLESVNGDCWAPGAPWRFTSNR</sequence>
<dbReference type="PANTHER" id="PTHR48228">
    <property type="entry name" value="SUCCINYL-COA--D-CITRAMALATE COA-TRANSFERASE"/>
    <property type="match status" value="1"/>
</dbReference>
<dbReference type="SUPFAM" id="SSF89796">
    <property type="entry name" value="CoA-transferase family III (CaiB/BaiF)"/>
    <property type="match status" value="2"/>
</dbReference>
<dbReference type="RefSeq" id="WP_378064165.1">
    <property type="nucleotide sequence ID" value="NZ_JBHSXS010000067.1"/>
</dbReference>
<dbReference type="InterPro" id="IPR050509">
    <property type="entry name" value="CoA-transferase_III"/>
</dbReference>
<dbReference type="Gene3D" id="3.40.50.10540">
    <property type="entry name" value="Crotonobetainyl-coa:carnitine coa-transferase, domain 1"/>
    <property type="match status" value="2"/>
</dbReference>
<name>A0ABW2D032_9ACTN</name>
<protein>
    <submittedName>
        <fullName evidence="2">CoA transferase</fullName>
    </submittedName>
</protein>
<dbReference type="Gene3D" id="3.30.1540.10">
    <property type="entry name" value="formyl-coa transferase, domain 3"/>
    <property type="match status" value="1"/>
</dbReference>
<dbReference type="InterPro" id="IPR003673">
    <property type="entry name" value="CoA-Trfase_fam_III"/>
</dbReference>
<proteinExistence type="predicted"/>
<evidence type="ECO:0000313" key="3">
    <source>
        <dbReference type="Proteomes" id="UP001596380"/>
    </source>
</evidence>
<dbReference type="Pfam" id="PF02515">
    <property type="entry name" value="CoA_transf_3"/>
    <property type="match status" value="2"/>
</dbReference>
<dbReference type="InterPro" id="IPR044855">
    <property type="entry name" value="CoA-Trfase_III_dom3_sf"/>
</dbReference>
<dbReference type="Proteomes" id="UP001596380">
    <property type="component" value="Unassembled WGS sequence"/>
</dbReference>
<dbReference type="InterPro" id="IPR023606">
    <property type="entry name" value="CoA-Trfase_III_dom_1_sf"/>
</dbReference>
<reference evidence="3" key="1">
    <citation type="journal article" date="2019" name="Int. J. Syst. Evol. Microbiol.">
        <title>The Global Catalogue of Microorganisms (GCM) 10K type strain sequencing project: providing services to taxonomists for standard genome sequencing and annotation.</title>
        <authorList>
            <consortium name="The Broad Institute Genomics Platform"/>
            <consortium name="The Broad Institute Genome Sequencing Center for Infectious Disease"/>
            <person name="Wu L."/>
            <person name="Ma J."/>
        </authorList>
    </citation>
    <scope>NUCLEOTIDE SEQUENCE [LARGE SCALE GENOMIC DNA]</scope>
    <source>
        <strain evidence="3">JCM 3369</strain>
    </source>
</reference>
<gene>
    <name evidence="2" type="ORF">ACFQKB_45315</name>
</gene>
<dbReference type="GO" id="GO:0016740">
    <property type="term" value="F:transferase activity"/>
    <property type="evidence" value="ECO:0007669"/>
    <property type="project" value="UniProtKB-KW"/>
</dbReference>
<evidence type="ECO:0000256" key="1">
    <source>
        <dbReference type="SAM" id="MobiDB-lite"/>
    </source>
</evidence>
<comment type="caution">
    <text evidence="2">The sequence shown here is derived from an EMBL/GenBank/DDBJ whole genome shotgun (WGS) entry which is preliminary data.</text>
</comment>
<organism evidence="2 3">
    <name type="scientific">Actinomadura yumaensis</name>
    <dbReference type="NCBI Taxonomy" id="111807"/>
    <lineage>
        <taxon>Bacteria</taxon>
        <taxon>Bacillati</taxon>
        <taxon>Actinomycetota</taxon>
        <taxon>Actinomycetes</taxon>
        <taxon>Streptosporangiales</taxon>
        <taxon>Thermomonosporaceae</taxon>
        <taxon>Actinomadura</taxon>
    </lineage>
</organism>
<keyword evidence="2" id="KW-0808">Transferase</keyword>